<dbReference type="InterPro" id="IPR013785">
    <property type="entry name" value="Aldolase_TIM"/>
</dbReference>
<evidence type="ECO:0000313" key="11">
    <source>
        <dbReference type="Proteomes" id="UP000028781"/>
    </source>
</evidence>
<dbReference type="SUPFAM" id="SSF51366">
    <property type="entry name" value="Ribulose-phoshate binding barrel"/>
    <property type="match status" value="1"/>
</dbReference>
<evidence type="ECO:0000256" key="3">
    <source>
        <dbReference type="ARBA" id="ARBA00007571"/>
    </source>
</evidence>
<dbReference type="UniPathway" id="UPA00035">
    <property type="reaction ID" value="UER00042"/>
</dbReference>
<dbReference type="GO" id="GO:0004640">
    <property type="term" value="F:phosphoribosylanthranilate isomerase activity"/>
    <property type="evidence" value="ECO:0007669"/>
    <property type="project" value="UniProtKB-UniRule"/>
</dbReference>
<sequence length="208" mass="23479">MAYISKRVHAVGVIIDVPVKTPRKISLDRAIELKKYIAPFTSLVAVLMPNSIEEVLEIYNALKPSAIQLHGFESLDFVKELNELKNNGKLNSHIIKVIHIPKDEEIEFKNLLDIAKDYEKYVDAILVDTKIENIKFEGKTHNWTVSKKLRESLEKPLILAGGLNKDNVLEAIKTVKPYAIDVSSSLEAYGGKKDLKKVDEFLEVVKKA</sequence>
<evidence type="ECO:0000259" key="9">
    <source>
        <dbReference type="Pfam" id="PF00697"/>
    </source>
</evidence>
<evidence type="ECO:0000256" key="8">
    <source>
        <dbReference type="HAMAP-Rule" id="MF_00135"/>
    </source>
</evidence>
<evidence type="ECO:0000256" key="1">
    <source>
        <dbReference type="ARBA" id="ARBA00001164"/>
    </source>
</evidence>
<evidence type="ECO:0000256" key="4">
    <source>
        <dbReference type="ARBA" id="ARBA00022605"/>
    </source>
</evidence>
<gene>
    <name evidence="8" type="primary">trpF</name>
    <name evidence="10" type="ORF">JH146_1363</name>
</gene>
<keyword evidence="6 8" id="KW-0057">Aromatic amino acid biosynthesis</keyword>
<evidence type="ECO:0000313" key="10">
    <source>
        <dbReference type="EMBL" id="AIJ06205.1"/>
    </source>
</evidence>
<comment type="similarity">
    <text evidence="3 8">Belongs to the TrpF family.</text>
</comment>
<dbReference type="EC" id="5.3.1.24" evidence="8"/>
<dbReference type="InterPro" id="IPR011060">
    <property type="entry name" value="RibuloseP-bd_barrel"/>
</dbReference>
<dbReference type="PANTHER" id="PTHR42894">
    <property type="entry name" value="N-(5'-PHOSPHORIBOSYL)ANTHRANILATE ISOMERASE"/>
    <property type="match status" value="1"/>
</dbReference>
<comment type="catalytic activity">
    <reaction evidence="1 8">
        <text>N-(5-phospho-beta-D-ribosyl)anthranilate = 1-(2-carboxyphenylamino)-1-deoxy-D-ribulose 5-phosphate</text>
        <dbReference type="Rhea" id="RHEA:21540"/>
        <dbReference type="ChEBI" id="CHEBI:18277"/>
        <dbReference type="ChEBI" id="CHEBI:58613"/>
        <dbReference type="EC" id="5.3.1.24"/>
    </reaction>
</comment>
<dbReference type="InterPro" id="IPR044643">
    <property type="entry name" value="TrpF_fam"/>
</dbReference>
<dbReference type="EMBL" id="CP009149">
    <property type="protein sequence ID" value="AIJ06205.1"/>
    <property type="molecule type" value="Genomic_DNA"/>
</dbReference>
<dbReference type="InterPro" id="IPR001240">
    <property type="entry name" value="PRAI_dom"/>
</dbReference>
<dbReference type="Pfam" id="PF00697">
    <property type="entry name" value="PRAI"/>
    <property type="match status" value="1"/>
</dbReference>
<keyword evidence="4 8" id="KW-0028">Amino-acid biosynthesis</keyword>
<keyword evidence="7 8" id="KW-0413">Isomerase</keyword>
<proteinExistence type="inferred from homology"/>
<reference evidence="10 11" key="1">
    <citation type="journal article" date="2015" name="Int. J. Syst. Evol. Microbiol.">
        <title>M ethanocaldococcus bathoardescens sp. nov., a hyperthermophilic methanogen isolated from a volcanically active deep-sea hydrothermal vent.</title>
        <authorList>
            <person name="Stewart L.C."/>
            <person name="Jung J.H."/>
            <person name="Kim Y.T."/>
            <person name="Kwon S.W."/>
            <person name="Park C.S."/>
            <person name="Holden J.F."/>
        </authorList>
    </citation>
    <scope>NUCLEOTIDE SEQUENCE [LARGE SCALE GENOMIC DNA]</scope>
    <source>
        <strain evidence="10 11">JH146</strain>
    </source>
</reference>
<dbReference type="GO" id="GO:0000162">
    <property type="term" value="P:L-tryptophan biosynthetic process"/>
    <property type="evidence" value="ECO:0007669"/>
    <property type="project" value="UniProtKB-UniRule"/>
</dbReference>
<name>A0A076LCH4_9EURY</name>
<dbReference type="PANTHER" id="PTHR42894:SF1">
    <property type="entry name" value="N-(5'-PHOSPHORIBOSYL)ANTHRANILATE ISOMERASE"/>
    <property type="match status" value="1"/>
</dbReference>
<evidence type="ECO:0000256" key="7">
    <source>
        <dbReference type="ARBA" id="ARBA00023235"/>
    </source>
</evidence>
<dbReference type="CDD" id="cd00405">
    <property type="entry name" value="PRAI"/>
    <property type="match status" value="1"/>
</dbReference>
<evidence type="ECO:0000256" key="2">
    <source>
        <dbReference type="ARBA" id="ARBA00004664"/>
    </source>
</evidence>
<dbReference type="STRING" id="1301915.JH146_1363"/>
<dbReference type="Gene3D" id="3.20.20.70">
    <property type="entry name" value="Aldolase class I"/>
    <property type="match status" value="1"/>
</dbReference>
<protein>
    <recommendedName>
        <fullName evidence="8">N-(5'-phosphoribosyl)anthranilate isomerase</fullName>
        <shortName evidence="8">PRAI</shortName>
        <ecNumber evidence="8">5.3.1.24</ecNumber>
    </recommendedName>
</protein>
<dbReference type="KEGG" id="mjh:JH146_1363"/>
<comment type="pathway">
    <text evidence="2 8">Amino-acid biosynthesis; L-tryptophan biosynthesis; L-tryptophan from chorismate: step 3/5.</text>
</comment>
<keyword evidence="11" id="KW-1185">Reference proteome</keyword>
<accession>A0A076LCH4</accession>
<feature type="domain" description="N-(5'phosphoribosyl) anthranilate isomerase (PRAI)" evidence="9">
    <location>
        <begin position="18"/>
        <end position="203"/>
    </location>
</feature>
<organism evidence="10 11">
    <name type="scientific">Methanocaldococcus bathoardescens</name>
    <dbReference type="NCBI Taxonomy" id="1301915"/>
    <lineage>
        <taxon>Archaea</taxon>
        <taxon>Methanobacteriati</taxon>
        <taxon>Methanobacteriota</taxon>
        <taxon>Methanomada group</taxon>
        <taxon>Methanococci</taxon>
        <taxon>Methanococcales</taxon>
        <taxon>Methanocaldococcaceae</taxon>
        <taxon>Methanocaldococcus</taxon>
    </lineage>
</organism>
<keyword evidence="5 8" id="KW-0822">Tryptophan biosynthesis</keyword>
<dbReference type="AlphaFoldDB" id="A0A076LCH4"/>
<evidence type="ECO:0000256" key="5">
    <source>
        <dbReference type="ARBA" id="ARBA00022822"/>
    </source>
</evidence>
<evidence type="ECO:0000256" key="6">
    <source>
        <dbReference type="ARBA" id="ARBA00023141"/>
    </source>
</evidence>
<dbReference type="HOGENOM" id="CLU_076364_2_0_2"/>
<dbReference type="Proteomes" id="UP000028781">
    <property type="component" value="Chromosome"/>
</dbReference>
<dbReference type="HAMAP" id="MF_00135">
    <property type="entry name" value="PRAI"/>
    <property type="match status" value="1"/>
</dbReference>